<dbReference type="EMBL" id="JBHSKD010000019">
    <property type="protein sequence ID" value="MFC5178046.1"/>
    <property type="molecule type" value="Genomic_DNA"/>
</dbReference>
<protein>
    <recommendedName>
        <fullName evidence="4">Cutinase family protein</fullName>
    </recommendedName>
</protein>
<accession>A0ABW0BN88</accession>
<dbReference type="Proteomes" id="UP001596087">
    <property type="component" value="Unassembled WGS sequence"/>
</dbReference>
<proteinExistence type="predicted"/>
<evidence type="ECO:0000313" key="2">
    <source>
        <dbReference type="EMBL" id="MFC5178046.1"/>
    </source>
</evidence>
<gene>
    <name evidence="2" type="ORF">ACFPGP_15295</name>
</gene>
<sequence>MNHRALAGLAGLAAGIVVTVAAAAPASAATATIVVPTDFDPTLSDTRATGHYEVVGTGLHIWTEGSTSTDKVAEYVAAPAPLAVVGEPSLDYAPTTGTIPPGFQLVVDFDNDGAIDGILVGEPVYGGDWWLSNSSAQFVKDGAPSHTGGSGSDNHGTLDAWRAAFPEAQVDFIGFSLGSGVLGDGVLEALNYNGTRYTFAQAVVLAGKQDCKNGGWATSTDPVFRNQGDCVSSFASGR</sequence>
<organism evidence="2 3">
    <name type="scientific">Nocardioides taihuensis</name>
    <dbReference type="NCBI Taxonomy" id="1835606"/>
    <lineage>
        <taxon>Bacteria</taxon>
        <taxon>Bacillati</taxon>
        <taxon>Actinomycetota</taxon>
        <taxon>Actinomycetes</taxon>
        <taxon>Propionibacteriales</taxon>
        <taxon>Nocardioidaceae</taxon>
        <taxon>Nocardioides</taxon>
    </lineage>
</organism>
<feature type="signal peptide" evidence="1">
    <location>
        <begin position="1"/>
        <end position="23"/>
    </location>
</feature>
<name>A0ABW0BN88_9ACTN</name>
<evidence type="ECO:0008006" key="4">
    <source>
        <dbReference type="Google" id="ProtNLM"/>
    </source>
</evidence>
<evidence type="ECO:0000256" key="1">
    <source>
        <dbReference type="SAM" id="SignalP"/>
    </source>
</evidence>
<comment type="caution">
    <text evidence="2">The sequence shown here is derived from an EMBL/GenBank/DDBJ whole genome shotgun (WGS) entry which is preliminary data.</text>
</comment>
<feature type="chain" id="PRO_5047264601" description="Cutinase family protein" evidence="1">
    <location>
        <begin position="24"/>
        <end position="238"/>
    </location>
</feature>
<dbReference type="RefSeq" id="WP_378591552.1">
    <property type="nucleotide sequence ID" value="NZ_JBHSKD010000019.1"/>
</dbReference>
<evidence type="ECO:0000313" key="3">
    <source>
        <dbReference type="Proteomes" id="UP001596087"/>
    </source>
</evidence>
<keyword evidence="3" id="KW-1185">Reference proteome</keyword>
<keyword evidence="1" id="KW-0732">Signal</keyword>
<reference evidence="3" key="1">
    <citation type="journal article" date="2019" name="Int. J. Syst. Evol. Microbiol.">
        <title>The Global Catalogue of Microorganisms (GCM) 10K type strain sequencing project: providing services to taxonomists for standard genome sequencing and annotation.</title>
        <authorList>
            <consortium name="The Broad Institute Genomics Platform"/>
            <consortium name="The Broad Institute Genome Sequencing Center for Infectious Disease"/>
            <person name="Wu L."/>
            <person name="Ma J."/>
        </authorList>
    </citation>
    <scope>NUCLEOTIDE SEQUENCE [LARGE SCALE GENOMIC DNA]</scope>
    <source>
        <strain evidence="3">DFY41</strain>
    </source>
</reference>